<dbReference type="HOGENOM" id="CLU_019597_0_0_1"/>
<comment type="cofactor">
    <cofactor evidence="2">
        <name>Mg(2+)</name>
        <dbReference type="ChEBI" id="CHEBI:18420"/>
    </cofactor>
</comment>
<dbReference type="InterPro" id="IPR006073">
    <property type="entry name" value="GTP-bd"/>
</dbReference>
<proteinExistence type="predicted"/>
<dbReference type="Gene3D" id="3.40.50.11060">
    <property type="entry name" value="GTPase HflX, N-terminal domain"/>
    <property type="match status" value="1"/>
</dbReference>
<dbReference type="Proteomes" id="UP000008068">
    <property type="component" value="Unassembled WGS sequence"/>
</dbReference>
<reference evidence="5" key="1">
    <citation type="submission" date="2011-07" db="EMBL/GenBank/DDBJ databases">
        <authorList>
            <consortium name="Caenorhabditis brenneri Sequencing and Analysis Consortium"/>
            <person name="Wilson R.K."/>
        </authorList>
    </citation>
    <scope>NUCLEOTIDE SEQUENCE [LARGE SCALE GENOMIC DNA]</scope>
    <source>
        <strain evidence="5">PB2801</strain>
    </source>
</reference>
<protein>
    <recommendedName>
        <fullName evidence="3">Hflx-type G domain-containing protein</fullName>
    </recommendedName>
</protein>
<dbReference type="AlphaFoldDB" id="G0PME9"/>
<dbReference type="FunFam" id="3.40.50.300:FF:003791">
    <property type="entry name" value="Protein CBG19372"/>
    <property type="match status" value="1"/>
</dbReference>
<evidence type="ECO:0000256" key="1">
    <source>
        <dbReference type="PIRSR" id="PIRSR006809-1"/>
    </source>
</evidence>
<accession>G0PME9</accession>
<dbReference type="PRINTS" id="PR00326">
    <property type="entry name" value="GTP1OBG"/>
</dbReference>
<dbReference type="PANTHER" id="PTHR10229">
    <property type="entry name" value="GTP-BINDING PROTEIN HFLX"/>
    <property type="match status" value="1"/>
</dbReference>
<feature type="domain" description="Hflx-type G" evidence="3">
    <location>
        <begin position="251"/>
        <end position="417"/>
    </location>
</feature>
<feature type="binding site" evidence="1">
    <location>
        <begin position="375"/>
        <end position="378"/>
    </location>
    <ligand>
        <name>GTP</name>
        <dbReference type="ChEBI" id="CHEBI:37565"/>
    </ligand>
</feature>
<dbReference type="EMBL" id="GL381352">
    <property type="protein sequence ID" value="EGT37125.1"/>
    <property type="molecule type" value="Genomic_DNA"/>
</dbReference>
<dbReference type="SUPFAM" id="SSF52540">
    <property type="entry name" value="P-loop containing nucleoside triphosphate hydrolases"/>
    <property type="match status" value="1"/>
</dbReference>
<feature type="binding site" evidence="1">
    <location>
        <begin position="395"/>
        <end position="397"/>
    </location>
    <ligand>
        <name>GTP</name>
        <dbReference type="ChEBI" id="CHEBI:37565"/>
    </ligand>
</feature>
<evidence type="ECO:0000313" key="4">
    <source>
        <dbReference type="EMBL" id="EGT37125.1"/>
    </source>
</evidence>
<dbReference type="Pfam" id="PF01926">
    <property type="entry name" value="MMR_HSR1"/>
    <property type="match status" value="1"/>
</dbReference>
<dbReference type="PANTHER" id="PTHR10229:SF0">
    <property type="entry name" value="GTP-BINDING PROTEIN 6-RELATED"/>
    <property type="match status" value="1"/>
</dbReference>
<dbReference type="GO" id="GO:0005525">
    <property type="term" value="F:GTP binding"/>
    <property type="evidence" value="ECO:0007669"/>
    <property type="project" value="UniProtKB-KW"/>
</dbReference>
<evidence type="ECO:0000313" key="5">
    <source>
        <dbReference type="Proteomes" id="UP000008068"/>
    </source>
</evidence>
<dbReference type="Gene3D" id="3.40.50.300">
    <property type="entry name" value="P-loop containing nucleotide triphosphate hydrolases"/>
    <property type="match status" value="1"/>
</dbReference>
<dbReference type="InterPro" id="IPR030394">
    <property type="entry name" value="G_HFLX_dom"/>
</dbReference>
<dbReference type="InterPro" id="IPR016496">
    <property type="entry name" value="GTPase_HflX"/>
</dbReference>
<keyword evidence="1" id="KW-0547">Nucleotide-binding</keyword>
<feature type="binding site" evidence="1">
    <location>
        <begin position="283"/>
        <end position="287"/>
    </location>
    <ligand>
        <name>GTP</name>
        <dbReference type="ChEBI" id="CHEBI:37565"/>
    </ligand>
</feature>
<evidence type="ECO:0000259" key="3">
    <source>
        <dbReference type="PROSITE" id="PS51705"/>
    </source>
</evidence>
<dbReference type="InterPro" id="IPR042108">
    <property type="entry name" value="GTPase_HflX_N_sf"/>
</dbReference>
<dbReference type="InterPro" id="IPR027417">
    <property type="entry name" value="P-loop_NTPase"/>
</dbReference>
<gene>
    <name evidence="4" type="ORF">CAEBREN_31152</name>
</gene>
<dbReference type="STRING" id="135651.G0PME9"/>
<feature type="binding site" evidence="2">
    <location>
        <position position="264"/>
    </location>
    <ligand>
        <name>Mg(2+)</name>
        <dbReference type="ChEBI" id="CHEBI:18420"/>
    </ligand>
</feature>
<keyword evidence="5" id="KW-1185">Reference proteome</keyword>
<keyword evidence="1" id="KW-0342">GTP-binding</keyword>
<dbReference type="OrthoDB" id="10268034at2759"/>
<dbReference type="GO" id="GO:0005737">
    <property type="term" value="C:cytoplasm"/>
    <property type="evidence" value="ECO:0007669"/>
    <property type="project" value="TreeGrafter"/>
</dbReference>
<dbReference type="FunCoup" id="G0PME9">
    <property type="interactions" value="775"/>
</dbReference>
<sequence length="480" mass="54246">MIFGRFTQCSLISIRCLSIGRPEVATTSSKFANERWSVLVVHPKVRWGSGSASVLKQADRQLDEAVALVNNLPNMIAVEYVTIFTLWLYIRFYSSLIMPVDYNTKRKSIWATGNLEKLVARREEARATALMVNVDVLSPTQQEELFRIFEVPIFDRYNIVLSTFKEFARTDEARLQIALAEIPYIKHRIHALSSKRLHSRPEILHIEQQYSEIEGDLNEILRKREQDLRRDLKEATRKSAEQVGVKNSSDAVVAVVGYTNAGKTSLVKRLTGAVSLTPKDQLFATLDTTRHVAKLPSGRSAVFTDTIGFLSDLPMHLISAFEATLAHVKSADVIIHLRDVSNPDWKAQEEDVVATLRSIGVADNVLTERMITVDNKIDKEGAINASESINSVRISCKTGDGMSELVELLNEKVTMATRCKTIRLRLDVRSPVINWLYHNEFVVVEPIVDGNNLIFDVVMNESEVGRFRKTFAHLRKKSHE</sequence>
<feature type="binding site" evidence="1">
    <location>
        <begin position="305"/>
        <end position="308"/>
    </location>
    <ligand>
        <name>GTP</name>
        <dbReference type="ChEBI" id="CHEBI:37565"/>
    </ligand>
</feature>
<feature type="binding site" evidence="2">
    <location>
        <position position="285"/>
    </location>
    <ligand>
        <name>Mg(2+)</name>
        <dbReference type="ChEBI" id="CHEBI:18420"/>
    </ligand>
</feature>
<evidence type="ECO:0000256" key="2">
    <source>
        <dbReference type="PIRSR" id="PIRSR006809-2"/>
    </source>
</evidence>
<keyword evidence="2" id="KW-0479">Metal-binding</keyword>
<dbReference type="PROSITE" id="PS51705">
    <property type="entry name" value="G_HFLX"/>
    <property type="match status" value="1"/>
</dbReference>
<dbReference type="InParanoid" id="G0PME9"/>
<dbReference type="eggNOG" id="KOG0410">
    <property type="taxonomic scope" value="Eukaryota"/>
</dbReference>
<keyword evidence="2" id="KW-0460">Magnesium</keyword>
<dbReference type="GO" id="GO:0046872">
    <property type="term" value="F:metal ion binding"/>
    <property type="evidence" value="ECO:0007669"/>
    <property type="project" value="UniProtKB-KW"/>
</dbReference>
<organism evidence="5">
    <name type="scientific">Caenorhabditis brenneri</name>
    <name type="common">Nematode worm</name>
    <dbReference type="NCBI Taxonomy" id="135651"/>
    <lineage>
        <taxon>Eukaryota</taxon>
        <taxon>Metazoa</taxon>
        <taxon>Ecdysozoa</taxon>
        <taxon>Nematoda</taxon>
        <taxon>Chromadorea</taxon>
        <taxon>Rhabditida</taxon>
        <taxon>Rhabditina</taxon>
        <taxon>Rhabditomorpha</taxon>
        <taxon>Rhabditoidea</taxon>
        <taxon>Rhabditidae</taxon>
        <taxon>Peloderinae</taxon>
        <taxon>Caenorhabditis</taxon>
    </lineage>
</organism>
<dbReference type="GO" id="GO:0043022">
    <property type="term" value="F:ribosome binding"/>
    <property type="evidence" value="ECO:0007669"/>
    <property type="project" value="TreeGrafter"/>
</dbReference>
<feature type="binding site" evidence="1">
    <location>
        <begin position="257"/>
        <end position="264"/>
    </location>
    <ligand>
        <name>GTP</name>
        <dbReference type="ChEBI" id="CHEBI:37565"/>
    </ligand>
</feature>
<name>G0PME9_CAEBE</name>
<dbReference type="CDD" id="cd01878">
    <property type="entry name" value="HflX"/>
    <property type="match status" value="1"/>
</dbReference>